<dbReference type="EMBL" id="UINC01186889">
    <property type="protein sequence ID" value="SVD99330.1"/>
    <property type="molecule type" value="Genomic_DNA"/>
</dbReference>
<feature type="non-terminal residue" evidence="1">
    <location>
        <position position="1"/>
    </location>
</feature>
<accession>A0A382ZVN0</accession>
<feature type="non-terminal residue" evidence="1">
    <location>
        <position position="25"/>
    </location>
</feature>
<proteinExistence type="predicted"/>
<gene>
    <name evidence="1" type="ORF">METZ01_LOCUS452184</name>
</gene>
<sequence length="25" mass="2849">VTKGLTLGFRAEEFYRRVSEGKFTG</sequence>
<reference evidence="1" key="1">
    <citation type="submission" date="2018-05" db="EMBL/GenBank/DDBJ databases">
        <authorList>
            <person name="Lanie J.A."/>
            <person name="Ng W.-L."/>
            <person name="Kazmierczak K.M."/>
            <person name="Andrzejewski T.M."/>
            <person name="Davidsen T.M."/>
            <person name="Wayne K.J."/>
            <person name="Tettelin H."/>
            <person name="Glass J.I."/>
            <person name="Rusch D."/>
            <person name="Podicherti R."/>
            <person name="Tsui H.-C.T."/>
            <person name="Winkler M.E."/>
        </authorList>
    </citation>
    <scope>NUCLEOTIDE SEQUENCE</scope>
</reference>
<organism evidence="1">
    <name type="scientific">marine metagenome</name>
    <dbReference type="NCBI Taxonomy" id="408172"/>
    <lineage>
        <taxon>unclassified sequences</taxon>
        <taxon>metagenomes</taxon>
        <taxon>ecological metagenomes</taxon>
    </lineage>
</organism>
<protein>
    <submittedName>
        <fullName evidence="1">Uncharacterized protein</fullName>
    </submittedName>
</protein>
<name>A0A382ZVN0_9ZZZZ</name>
<evidence type="ECO:0000313" key="1">
    <source>
        <dbReference type="EMBL" id="SVD99330.1"/>
    </source>
</evidence>
<dbReference type="AlphaFoldDB" id="A0A382ZVN0"/>